<sequence length="334" mass="36670">MRGPGAEGLPWDCKIYVYKNDTELPLNASGFAPCEIVRHQGAWMDHWRVFAPSDKPYVMSWQDSMQMDPNVSIKRMIATMAKNSLQLITPALNSSFWKFMHQAALPRKENGIGRVTDFAEFQLSIFTRDSFRCLQSIIEETPTIHLGWGVDEIYPKLCGARVGIVDVMTQSKWRQESLYDIKAAQRERVETLRKFPLEGPLETLMVERLVETLRKFPSFTMTTTTNTTTAAQECVDGASSDVSSGGSMLKCSQVKAYCSHATHGSLIVSNCPVTCHKAKAGCLLPAATCEDGSTSGVSSGGRALTCSQVRPYCNHATSGSLIRGSCPKTCGACS</sequence>
<evidence type="ECO:0000313" key="3">
    <source>
        <dbReference type="Proteomes" id="UP000626109"/>
    </source>
</evidence>
<evidence type="ECO:0000259" key="1">
    <source>
        <dbReference type="SMART" id="SM00254"/>
    </source>
</evidence>
<dbReference type="Gene3D" id="1.10.10.1870">
    <property type="entry name" value="ShTK domain-like"/>
    <property type="match status" value="1"/>
</dbReference>
<name>A0A813J0N2_POLGL</name>
<dbReference type="Pfam" id="PF01549">
    <property type="entry name" value="ShK"/>
    <property type="match status" value="2"/>
</dbReference>
<protein>
    <recommendedName>
        <fullName evidence="1">ShKT domain-containing protein</fullName>
    </recommendedName>
</protein>
<dbReference type="AlphaFoldDB" id="A0A813J0N2"/>
<comment type="caution">
    <text evidence="2">The sequence shown here is derived from an EMBL/GenBank/DDBJ whole genome shotgun (WGS) entry which is preliminary data.</text>
</comment>
<organism evidence="2 3">
    <name type="scientific">Polarella glacialis</name>
    <name type="common">Dinoflagellate</name>
    <dbReference type="NCBI Taxonomy" id="89957"/>
    <lineage>
        <taxon>Eukaryota</taxon>
        <taxon>Sar</taxon>
        <taxon>Alveolata</taxon>
        <taxon>Dinophyceae</taxon>
        <taxon>Suessiales</taxon>
        <taxon>Suessiaceae</taxon>
        <taxon>Polarella</taxon>
    </lineage>
</organism>
<feature type="domain" description="ShKT" evidence="1">
    <location>
        <begin position="233"/>
        <end position="279"/>
    </location>
</feature>
<dbReference type="Proteomes" id="UP000626109">
    <property type="component" value="Unassembled WGS sequence"/>
</dbReference>
<dbReference type="SMART" id="SM00254">
    <property type="entry name" value="ShKT"/>
    <property type="match status" value="2"/>
</dbReference>
<dbReference type="InterPro" id="IPR003582">
    <property type="entry name" value="ShKT_dom"/>
</dbReference>
<gene>
    <name evidence="2" type="ORF">PGLA2088_LOCUS16959</name>
</gene>
<reference evidence="2" key="1">
    <citation type="submission" date="2021-02" db="EMBL/GenBank/DDBJ databases">
        <authorList>
            <person name="Dougan E. K."/>
            <person name="Rhodes N."/>
            <person name="Thang M."/>
            <person name="Chan C."/>
        </authorList>
    </citation>
    <scope>NUCLEOTIDE SEQUENCE</scope>
</reference>
<evidence type="ECO:0000313" key="2">
    <source>
        <dbReference type="EMBL" id="CAE8668572.1"/>
    </source>
</evidence>
<feature type="domain" description="ShKT" evidence="1">
    <location>
        <begin position="288"/>
        <end position="334"/>
    </location>
</feature>
<accession>A0A813J0N2</accession>
<proteinExistence type="predicted"/>
<dbReference type="EMBL" id="CAJNNW010021866">
    <property type="protein sequence ID" value="CAE8668572.1"/>
    <property type="molecule type" value="Genomic_DNA"/>
</dbReference>